<dbReference type="EMBL" id="CAOQHR010000011">
    <property type="protein sequence ID" value="CAI6341350.1"/>
    <property type="molecule type" value="Genomic_DNA"/>
</dbReference>
<dbReference type="Pfam" id="PF11905">
    <property type="entry name" value="DUF3425"/>
    <property type="match status" value="1"/>
</dbReference>
<evidence type="ECO:0000256" key="1">
    <source>
        <dbReference type="SAM" id="MobiDB-lite"/>
    </source>
</evidence>
<proteinExistence type="predicted"/>
<dbReference type="AlphaFoldDB" id="A0A9W4USN6"/>
<evidence type="ECO:0000313" key="2">
    <source>
        <dbReference type="EMBL" id="CAI6341350.1"/>
    </source>
</evidence>
<sequence>MSGDSRQCLHPLNAMTTYQGRRTREGDGSNTKVKQRQYQVDRWRLDEQQSMRLIQRSRRPNDKPDADRPTSNRSCSDQDSIHGNIHDSQDQSISAPWFPLPVDHLLHLIKYNVFRGLAQNKALIESSTIQYQDPDALSHGFCNHTVFPSYSVIMPVVPDLSGSLTPTPTQMNMIHSTWINFLPFPTLRDSFIKWEFSFDHSELIKDLVGDLINWRIFLSASSILTAGPADGTRVVQKNSDSTATQTGLIVWGEPHLADSWEATPEFLQKWAWAAMDCQELIDSTNRWRTSRGEGPLFTEKITS</sequence>
<gene>
    <name evidence="2" type="ORF">PDIGIT_LOCUS14546</name>
</gene>
<dbReference type="OrthoDB" id="2245989at2759"/>
<reference evidence="2" key="1">
    <citation type="submission" date="2023-01" db="EMBL/GenBank/DDBJ databases">
        <authorList>
            <person name="Van Ghelder C."/>
            <person name="Rancurel C."/>
        </authorList>
    </citation>
    <scope>NUCLEOTIDE SEQUENCE</scope>
    <source>
        <strain evidence="2">CNCM I-4278</strain>
    </source>
</reference>
<dbReference type="PANTHER" id="PTHR38116:SF1">
    <property type="entry name" value="BZIP DOMAIN-CONTAINING PROTEIN"/>
    <property type="match status" value="1"/>
</dbReference>
<keyword evidence="3" id="KW-1185">Reference proteome</keyword>
<feature type="compositionally biased region" description="Basic and acidic residues" evidence="1">
    <location>
        <begin position="39"/>
        <end position="49"/>
    </location>
</feature>
<name>A0A9W4USN6_9PLEO</name>
<dbReference type="InterPro" id="IPR021833">
    <property type="entry name" value="DUF3425"/>
</dbReference>
<protein>
    <submittedName>
        <fullName evidence="2">Uncharacterized protein</fullName>
    </submittedName>
</protein>
<dbReference type="Proteomes" id="UP001152607">
    <property type="component" value="Unassembled WGS sequence"/>
</dbReference>
<feature type="region of interest" description="Disordered" evidence="1">
    <location>
        <begin position="1"/>
        <end position="89"/>
    </location>
</feature>
<feature type="compositionally biased region" description="Basic and acidic residues" evidence="1">
    <location>
        <begin position="59"/>
        <end position="70"/>
    </location>
</feature>
<feature type="compositionally biased region" description="Polar residues" evidence="1">
    <location>
        <begin position="28"/>
        <end position="38"/>
    </location>
</feature>
<organism evidence="2 3">
    <name type="scientific">Periconia digitata</name>
    <dbReference type="NCBI Taxonomy" id="1303443"/>
    <lineage>
        <taxon>Eukaryota</taxon>
        <taxon>Fungi</taxon>
        <taxon>Dikarya</taxon>
        <taxon>Ascomycota</taxon>
        <taxon>Pezizomycotina</taxon>
        <taxon>Dothideomycetes</taxon>
        <taxon>Pleosporomycetidae</taxon>
        <taxon>Pleosporales</taxon>
        <taxon>Massarineae</taxon>
        <taxon>Periconiaceae</taxon>
        <taxon>Periconia</taxon>
    </lineage>
</organism>
<dbReference type="PANTHER" id="PTHR38116">
    <property type="entry name" value="CHROMOSOME 7, WHOLE GENOME SHOTGUN SEQUENCE"/>
    <property type="match status" value="1"/>
</dbReference>
<evidence type="ECO:0000313" key="3">
    <source>
        <dbReference type="Proteomes" id="UP001152607"/>
    </source>
</evidence>
<comment type="caution">
    <text evidence="2">The sequence shown here is derived from an EMBL/GenBank/DDBJ whole genome shotgun (WGS) entry which is preliminary data.</text>
</comment>
<accession>A0A9W4USN6</accession>